<dbReference type="AlphaFoldDB" id="A0A6A2Y9E2"/>
<accession>A0A6A2Y9E2</accession>
<sequence>MATTSRNIKVFYKQKKNTTTSTAKKSTKNPSHKYHPSYGPCFSWRFGRPQRSLSPPFLSFFRKWVFLQTNILRETDDFDEEEKVLAQFDMNMAYGPCLGISRLPRWERAQRMGLNPPEEIESLLKGGKVRLECLFEGRV</sequence>
<keyword evidence="2" id="KW-1185">Reference proteome</keyword>
<dbReference type="EMBL" id="VEPZ02001422">
    <property type="protein sequence ID" value="KAE8673826.1"/>
    <property type="molecule type" value="Genomic_DNA"/>
</dbReference>
<dbReference type="GO" id="GO:0043625">
    <property type="term" value="C:delta DNA polymerase complex"/>
    <property type="evidence" value="ECO:0007669"/>
    <property type="project" value="TreeGrafter"/>
</dbReference>
<protein>
    <submittedName>
        <fullName evidence="1">DNA polymerase delta subunit 4</fullName>
    </submittedName>
</protein>
<dbReference type="PANTHER" id="PTHR14303">
    <property type="entry name" value="DNA POLYMERASE DELTA SUBUNIT 4"/>
    <property type="match status" value="1"/>
</dbReference>
<dbReference type="GO" id="GO:0003887">
    <property type="term" value="F:DNA-directed DNA polymerase activity"/>
    <property type="evidence" value="ECO:0007669"/>
    <property type="project" value="TreeGrafter"/>
</dbReference>
<reference evidence="1" key="1">
    <citation type="submission" date="2019-09" db="EMBL/GenBank/DDBJ databases">
        <title>Draft genome information of white flower Hibiscus syriacus.</title>
        <authorList>
            <person name="Kim Y.-M."/>
        </authorList>
    </citation>
    <scope>NUCLEOTIDE SEQUENCE [LARGE SCALE GENOMIC DNA]</scope>
    <source>
        <strain evidence="1">YM2019G1</strain>
    </source>
</reference>
<evidence type="ECO:0000313" key="2">
    <source>
        <dbReference type="Proteomes" id="UP000436088"/>
    </source>
</evidence>
<dbReference type="GO" id="GO:0006261">
    <property type="term" value="P:DNA-templated DNA replication"/>
    <property type="evidence" value="ECO:0007669"/>
    <property type="project" value="TreeGrafter"/>
</dbReference>
<evidence type="ECO:0000313" key="1">
    <source>
        <dbReference type="EMBL" id="KAE8673826.1"/>
    </source>
</evidence>
<dbReference type="GO" id="GO:0000731">
    <property type="term" value="P:DNA synthesis involved in DNA repair"/>
    <property type="evidence" value="ECO:0007669"/>
    <property type="project" value="InterPro"/>
</dbReference>
<name>A0A6A2Y9E2_HIBSY</name>
<proteinExistence type="predicted"/>
<dbReference type="Pfam" id="PF04081">
    <property type="entry name" value="DNA_pol_delta_4"/>
    <property type="match status" value="1"/>
</dbReference>
<dbReference type="Proteomes" id="UP000436088">
    <property type="component" value="Unassembled WGS sequence"/>
</dbReference>
<dbReference type="InterPro" id="IPR007218">
    <property type="entry name" value="DNA_pol_delta_4"/>
</dbReference>
<dbReference type="PANTHER" id="PTHR14303:SF0">
    <property type="entry name" value="DNA POLYMERASE DELTA SUBUNIT 4"/>
    <property type="match status" value="1"/>
</dbReference>
<organism evidence="1 2">
    <name type="scientific">Hibiscus syriacus</name>
    <name type="common">Rose of Sharon</name>
    <dbReference type="NCBI Taxonomy" id="106335"/>
    <lineage>
        <taxon>Eukaryota</taxon>
        <taxon>Viridiplantae</taxon>
        <taxon>Streptophyta</taxon>
        <taxon>Embryophyta</taxon>
        <taxon>Tracheophyta</taxon>
        <taxon>Spermatophyta</taxon>
        <taxon>Magnoliopsida</taxon>
        <taxon>eudicotyledons</taxon>
        <taxon>Gunneridae</taxon>
        <taxon>Pentapetalae</taxon>
        <taxon>rosids</taxon>
        <taxon>malvids</taxon>
        <taxon>Malvales</taxon>
        <taxon>Malvaceae</taxon>
        <taxon>Malvoideae</taxon>
        <taxon>Hibiscus</taxon>
    </lineage>
</organism>
<gene>
    <name evidence="1" type="ORF">F3Y22_tig00111772pilonHSYRG00318</name>
</gene>
<comment type="caution">
    <text evidence="1">The sequence shown here is derived from an EMBL/GenBank/DDBJ whole genome shotgun (WGS) entry which is preliminary data.</text>
</comment>